<comment type="caution">
    <text evidence="2">The sequence shown here is derived from an EMBL/GenBank/DDBJ whole genome shotgun (WGS) entry which is preliminary data.</text>
</comment>
<keyword evidence="3" id="KW-1185">Reference proteome</keyword>
<gene>
    <name evidence="2" type="ORF">HD597_007073</name>
</gene>
<dbReference type="AlphaFoldDB" id="A0A9X2K4H0"/>
<evidence type="ECO:0000313" key="2">
    <source>
        <dbReference type="EMBL" id="MCP2360053.1"/>
    </source>
</evidence>
<dbReference type="RefSeq" id="WP_253747621.1">
    <property type="nucleotide sequence ID" value="NZ_BAABKA010000066.1"/>
</dbReference>
<evidence type="ECO:0000256" key="1">
    <source>
        <dbReference type="SAM" id="MobiDB-lite"/>
    </source>
</evidence>
<name>A0A9X2K4H0_9ACTN</name>
<sequence>MVNVEDAAQVAVGDVQGVADEGHDHVPGVRAGVDGGRGGIDLGEEGLTAERIVVQQAIGSGDLQG</sequence>
<proteinExistence type="predicted"/>
<evidence type="ECO:0000313" key="3">
    <source>
        <dbReference type="Proteomes" id="UP001139648"/>
    </source>
</evidence>
<dbReference type="Proteomes" id="UP001139648">
    <property type="component" value="Unassembled WGS sequence"/>
</dbReference>
<feature type="region of interest" description="Disordered" evidence="1">
    <location>
        <begin position="14"/>
        <end position="37"/>
    </location>
</feature>
<reference evidence="2" key="1">
    <citation type="submission" date="2022-06" db="EMBL/GenBank/DDBJ databases">
        <title>Sequencing the genomes of 1000 actinobacteria strains.</title>
        <authorList>
            <person name="Klenk H.-P."/>
        </authorList>
    </citation>
    <scope>NUCLEOTIDE SEQUENCE</scope>
    <source>
        <strain evidence="2">DSM 46694</strain>
    </source>
</reference>
<accession>A0A9X2K4H0</accession>
<dbReference type="EMBL" id="JAMZEB010000002">
    <property type="protein sequence ID" value="MCP2360053.1"/>
    <property type="molecule type" value="Genomic_DNA"/>
</dbReference>
<protein>
    <submittedName>
        <fullName evidence="2">Uncharacterized protein</fullName>
    </submittedName>
</protein>
<organism evidence="2 3">
    <name type="scientific">Nonomuraea thailandensis</name>
    <dbReference type="NCBI Taxonomy" id="1188745"/>
    <lineage>
        <taxon>Bacteria</taxon>
        <taxon>Bacillati</taxon>
        <taxon>Actinomycetota</taxon>
        <taxon>Actinomycetes</taxon>
        <taxon>Streptosporangiales</taxon>
        <taxon>Streptosporangiaceae</taxon>
        <taxon>Nonomuraea</taxon>
    </lineage>
</organism>